<keyword evidence="5 8" id="KW-0963">Cytoplasm</keyword>
<dbReference type="NCBIfam" id="TIGR02135">
    <property type="entry name" value="phoU_full"/>
    <property type="match status" value="1"/>
</dbReference>
<evidence type="ECO:0000256" key="4">
    <source>
        <dbReference type="ARBA" id="ARBA00022448"/>
    </source>
</evidence>
<dbReference type="HOGENOM" id="CLU_078518_2_1_5"/>
<dbReference type="STRING" id="1150469.RSPPHO_00298"/>
<comment type="similarity">
    <text evidence="2 8">Belongs to the PhoU family.</text>
</comment>
<keyword evidence="11" id="KW-1185">Reference proteome</keyword>
<comment type="function">
    <text evidence="7 8">Plays a role in the regulation of phosphate uptake.</text>
</comment>
<evidence type="ECO:0000313" key="10">
    <source>
        <dbReference type="EMBL" id="CCG06924.1"/>
    </source>
</evidence>
<dbReference type="AlphaFoldDB" id="H6SN48"/>
<evidence type="ECO:0000256" key="8">
    <source>
        <dbReference type="PIRNR" id="PIRNR003107"/>
    </source>
</evidence>
<dbReference type="Gene3D" id="1.20.58.220">
    <property type="entry name" value="Phosphate transport system protein phou homolog 2, domain 2"/>
    <property type="match status" value="2"/>
</dbReference>
<evidence type="ECO:0000313" key="11">
    <source>
        <dbReference type="Proteomes" id="UP000033220"/>
    </source>
</evidence>
<dbReference type="EMBL" id="HE663493">
    <property type="protein sequence ID" value="CCG06924.1"/>
    <property type="molecule type" value="Genomic_DNA"/>
</dbReference>
<dbReference type="PANTHER" id="PTHR42930">
    <property type="entry name" value="PHOSPHATE-SPECIFIC TRANSPORT SYSTEM ACCESSORY PROTEIN PHOU"/>
    <property type="match status" value="1"/>
</dbReference>
<comment type="subunit">
    <text evidence="3 8">Homodimer.</text>
</comment>
<dbReference type="InterPro" id="IPR026022">
    <property type="entry name" value="PhoU_dom"/>
</dbReference>
<dbReference type="GO" id="GO:0005737">
    <property type="term" value="C:cytoplasm"/>
    <property type="evidence" value="ECO:0007669"/>
    <property type="project" value="UniProtKB-SubCell"/>
</dbReference>
<reference evidence="10 11" key="1">
    <citation type="submission" date="2012-02" db="EMBL/GenBank/DDBJ databases">
        <title>Shotgun genome sequence of Phaeospirillum photometricum DSM 122.</title>
        <authorList>
            <person name="Duquesne K."/>
            <person name="Sturgis J."/>
        </authorList>
    </citation>
    <scope>NUCLEOTIDE SEQUENCE [LARGE SCALE GENOMIC DNA]</scope>
    <source>
        <strain evidence="11">DSM122</strain>
    </source>
</reference>
<dbReference type="GO" id="GO:0030643">
    <property type="term" value="P:intracellular phosphate ion homeostasis"/>
    <property type="evidence" value="ECO:0007669"/>
    <property type="project" value="InterPro"/>
</dbReference>
<gene>
    <name evidence="10" type="ORF">RSPPHO_00298</name>
</gene>
<dbReference type="FunFam" id="1.20.58.220:FF:000004">
    <property type="entry name" value="Phosphate-specific transport system accessory protein PhoU"/>
    <property type="match status" value="1"/>
</dbReference>
<accession>H6SN48</accession>
<dbReference type="PANTHER" id="PTHR42930:SF3">
    <property type="entry name" value="PHOSPHATE-SPECIFIC TRANSPORT SYSTEM ACCESSORY PROTEIN PHOU"/>
    <property type="match status" value="1"/>
</dbReference>
<evidence type="ECO:0000259" key="9">
    <source>
        <dbReference type="Pfam" id="PF01895"/>
    </source>
</evidence>
<dbReference type="InterPro" id="IPR028366">
    <property type="entry name" value="PhoU"/>
</dbReference>
<dbReference type="InterPro" id="IPR038078">
    <property type="entry name" value="PhoU-like_sf"/>
</dbReference>
<dbReference type="PIRSF" id="PIRSF003107">
    <property type="entry name" value="PhoU"/>
    <property type="match status" value="1"/>
</dbReference>
<dbReference type="Pfam" id="PF01895">
    <property type="entry name" value="PhoU"/>
    <property type="match status" value="2"/>
</dbReference>
<keyword evidence="4 8" id="KW-0813">Transport</keyword>
<dbReference type="GO" id="GO:0045936">
    <property type="term" value="P:negative regulation of phosphate metabolic process"/>
    <property type="evidence" value="ECO:0007669"/>
    <property type="project" value="InterPro"/>
</dbReference>
<protein>
    <recommendedName>
        <fullName evidence="8">Phosphate-specific transport system accessory protein PhoU</fullName>
    </recommendedName>
</protein>
<evidence type="ECO:0000256" key="1">
    <source>
        <dbReference type="ARBA" id="ARBA00004496"/>
    </source>
</evidence>
<feature type="domain" description="PhoU" evidence="9">
    <location>
        <begin position="30"/>
        <end position="117"/>
    </location>
</feature>
<name>H6SN48_PARPM</name>
<evidence type="ECO:0000256" key="7">
    <source>
        <dbReference type="ARBA" id="ARBA00056181"/>
    </source>
</evidence>
<dbReference type="SUPFAM" id="SSF109755">
    <property type="entry name" value="PhoU-like"/>
    <property type="match status" value="1"/>
</dbReference>
<dbReference type="Proteomes" id="UP000033220">
    <property type="component" value="Chromosome DSM 122"/>
</dbReference>
<keyword evidence="6 8" id="KW-0592">Phosphate transport</keyword>
<feature type="domain" description="PhoU" evidence="9">
    <location>
        <begin position="133"/>
        <end position="217"/>
    </location>
</feature>
<proteinExistence type="inferred from homology"/>
<comment type="subcellular location">
    <subcellularLocation>
        <location evidence="1 8">Cytoplasm</location>
    </subcellularLocation>
</comment>
<dbReference type="PATRIC" id="fig|1150469.3.peg.356"/>
<evidence type="ECO:0000256" key="2">
    <source>
        <dbReference type="ARBA" id="ARBA00008107"/>
    </source>
</evidence>
<dbReference type="eggNOG" id="COG0704">
    <property type="taxonomic scope" value="Bacteria"/>
</dbReference>
<evidence type="ECO:0000256" key="6">
    <source>
        <dbReference type="ARBA" id="ARBA00022592"/>
    </source>
</evidence>
<dbReference type="KEGG" id="rpm:RSPPHO_00298"/>
<dbReference type="GO" id="GO:0006817">
    <property type="term" value="P:phosphate ion transport"/>
    <property type="evidence" value="ECO:0007669"/>
    <property type="project" value="UniProtKB-KW"/>
</dbReference>
<evidence type="ECO:0000256" key="5">
    <source>
        <dbReference type="ARBA" id="ARBA00022490"/>
    </source>
</evidence>
<evidence type="ECO:0000256" key="3">
    <source>
        <dbReference type="ARBA" id="ARBA00011738"/>
    </source>
</evidence>
<organism evidence="10 11">
    <name type="scientific">Pararhodospirillum photometricum DSM 122</name>
    <dbReference type="NCBI Taxonomy" id="1150469"/>
    <lineage>
        <taxon>Bacteria</taxon>
        <taxon>Pseudomonadati</taxon>
        <taxon>Pseudomonadota</taxon>
        <taxon>Alphaproteobacteria</taxon>
        <taxon>Rhodospirillales</taxon>
        <taxon>Rhodospirillaceae</taxon>
        <taxon>Pararhodospirillum</taxon>
    </lineage>
</organism>
<sequence>MNWTPPMTVSKDAHIVTSYDEALRDLDARIDRMGALAIAQTRDTIALVVQRDPTMATRILEHENEMNELEYRVNEQVVRVLALRQPVADDLRAVVTCLKVAGMLERIGDYTANAARRAPVLTQLANFPVRGPVSRMGDLVIGMLDDALRAFREPDDALASLVRERDEEVDALHASLFRELLTYMMEDPRTITACTHLMFVSKNLERIGDQATNIAEAAHYRATGTMISGDRPKGDDTFRTDPV</sequence>